<dbReference type="Gene3D" id="3.30.370.10">
    <property type="entry name" value="Barstar-like"/>
    <property type="match status" value="1"/>
</dbReference>
<name>A0A1H1T8S3_9PSED</name>
<dbReference type="OrthoDB" id="7575400at2"/>
<sequence>MTLLQLAAACLADPSRNAVYRSERLDAADCRVPGLCWKSLGALARIDRASLLAALGEALAFPDYYGQNWDAAWDCLTELDWPAGEMLAIYLPLDAHQAIVETDLEVFLELLEDACRHWAERGRALCLLVASPQPVPVCLARLASLERLA</sequence>
<dbReference type="SUPFAM" id="SSF52038">
    <property type="entry name" value="Barstar-related"/>
    <property type="match status" value="1"/>
</dbReference>
<protein>
    <submittedName>
        <fullName evidence="3">Barstar (Barnase inhibitor)</fullName>
    </submittedName>
</protein>
<dbReference type="Proteomes" id="UP000243359">
    <property type="component" value="Chromosome I"/>
</dbReference>
<proteinExistence type="inferred from homology"/>
<dbReference type="InterPro" id="IPR035905">
    <property type="entry name" value="Barstar-like_sf"/>
</dbReference>
<evidence type="ECO:0000313" key="3">
    <source>
        <dbReference type="EMBL" id="SDS56665.1"/>
    </source>
</evidence>
<comment type="similarity">
    <text evidence="1">Belongs to the barstar family.</text>
</comment>
<gene>
    <name evidence="3" type="ORF">SAMN05216221_2099</name>
</gene>
<accession>A0A1H1T8S3</accession>
<dbReference type="AlphaFoldDB" id="A0A1H1T8S3"/>
<evidence type="ECO:0000256" key="1">
    <source>
        <dbReference type="ARBA" id="ARBA00006845"/>
    </source>
</evidence>
<evidence type="ECO:0000259" key="2">
    <source>
        <dbReference type="Pfam" id="PF01337"/>
    </source>
</evidence>
<evidence type="ECO:0000313" key="4">
    <source>
        <dbReference type="Proteomes" id="UP000243359"/>
    </source>
</evidence>
<dbReference type="EMBL" id="LT629751">
    <property type="protein sequence ID" value="SDS56665.1"/>
    <property type="molecule type" value="Genomic_DNA"/>
</dbReference>
<dbReference type="InterPro" id="IPR000468">
    <property type="entry name" value="Barstar"/>
</dbReference>
<keyword evidence="4" id="KW-1185">Reference proteome</keyword>
<dbReference type="RefSeq" id="WP_090348895.1">
    <property type="nucleotide sequence ID" value="NZ_LT629751.1"/>
</dbReference>
<feature type="domain" description="Barstar (barnase inhibitor)" evidence="2">
    <location>
        <begin position="47"/>
        <end position="128"/>
    </location>
</feature>
<organism evidence="3 4">
    <name type="scientific">Pseudomonas oryzae</name>
    <dbReference type="NCBI Taxonomy" id="1392877"/>
    <lineage>
        <taxon>Bacteria</taxon>
        <taxon>Pseudomonadati</taxon>
        <taxon>Pseudomonadota</taxon>
        <taxon>Gammaproteobacteria</taxon>
        <taxon>Pseudomonadales</taxon>
        <taxon>Pseudomonadaceae</taxon>
        <taxon>Pseudomonas</taxon>
    </lineage>
</organism>
<dbReference type="Pfam" id="PF01337">
    <property type="entry name" value="Barstar"/>
    <property type="match status" value="1"/>
</dbReference>
<reference evidence="4" key="1">
    <citation type="submission" date="2016-10" db="EMBL/GenBank/DDBJ databases">
        <authorList>
            <person name="Varghese N."/>
            <person name="Submissions S."/>
        </authorList>
    </citation>
    <scope>NUCLEOTIDE SEQUENCE [LARGE SCALE GENOMIC DNA]</scope>
    <source>
        <strain evidence="4">KCTC 32247</strain>
    </source>
</reference>
<dbReference type="STRING" id="1392877.SAMN05216221_2099"/>